<dbReference type="EMBL" id="AOIT01000017">
    <property type="protein sequence ID" value="ELZ24691.1"/>
    <property type="molecule type" value="Genomic_DNA"/>
</dbReference>
<feature type="transmembrane region" description="Helical" evidence="1">
    <location>
        <begin position="44"/>
        <end position="67"/>
    </location>
</feature>
<organism evidence="2 3">
    <name type="scientific">Natrinema limicola JCM 13563</name>
    <dbReference type="NCBI Taxonomy" id="1230457"/>
    <lineage>
        <taxon>Archaea</taxon>
        <taxon>Methanobacteriati</taxon>
        <taxon>Methanobacteriota</taxon>
        <taxon>Stenosarchaea group</taxon>
        <taxon>Halobacteria</taxon>
        <taxon>Halobacteriales</taxon>
        <taxon>Natrialbaceae</taxon>
        <taxon>Natrinema</taxon>
    </lineage>
</organism>
<keyword evidence="1" id="KW-0472">Membrane</keyword>
<evidence type="ECO:0000256" key="1">
    <source>
        <dbReference type="SAM" id="Phobius"/>
    </source>
</evidence>
<comment type="caution">
    <text evidence="2">The sequence shown here is derived from an EMBL/GenBank/DDBJ whole genome shotgun (WGS) entry which is preliminary data.</text>
</comment>
<sequence length="84" mass="9164">MTVRVFLLERGVFSVVRFVFDVLSALFFVLSLAGFLFFLGQFVLVARLLGVGLFVLELDVASVLLFAGRLAFVGVVGHADPDRA</sequence>
<protein>
    <submittedName>
        <fullName evidence="2">Uncharacterized protein</fullName>
    </submittedName>
</protein>
<feature type="transmembrane region" description="Helical" evidence="1">
    <location>
        <begin position="12"/>
        <end position="38"/>
    </location>
</feature>
<evidence type="ECO:0000313" key="2">
    <source>
        <dbReference type="EMBL" id="ELZ24691.1"/>
    </source>
</evidence>
<dbReference type="AlphaFoldDB" id="M0CN81"/>
<reference evidence="2" key="1">
    <citation type="journal article" date="2014" name="PLoS Genet.">
        <title>Phylogenetically driven sequencing of extremely halophilic archaea reveals strategies for static and dynamic osmo-response.</title>
        <authorList>
            <person name="Becker E.A."/>
            <person name="Seitzer P.M."/>
            <person name="Tritt A."/>
            <person name="Larsen D."/>
            <person name="Krusor M."/>
            <person name="Yao A.I."/>
            <person name="Wu D."/>
            <person name="Madern D."/>
            <person name="Eisen J.A."/>
            <person name="Darling A.E."/>
            <person name="Facciotti M.T."/>
        </authorList>
    </citation>
    <scope>NUCLEOTIDE SEQUENCE [LARGE SCALE GENOMIC DNA]</scope>
    <source>
        <strain evidence="2">JCM 13563</strain>
    </source>
</reference>
<evidence type="ECO:0000313" key="3">
    <source>
        <dbReference type="Proteomes" id="UP000011615"/>
    </source>
</evidence>
<keyword evidence="1" id="KW-0812">Transmembrane</keyword>
<name>M0CN81_9EURY</name>
<dbReference type="PATRIC" id="fig|1230457.4.peg.706"/>
<accession>M0CN81</accession>
<dbReference type="Proteomes" id="UP000011615">
    <property type="component" value="Unassembled WGS sequence"/>
</dbReference>
<gene>
    <name evidence="2" type="ORF">C476_03543</name>
</gene>
<keyword evidence="1" id="KW-1133">Transmembrane helix</keyword>
<keyword evidence="3" id="KW-1185">Reference proteome</keyword>
<proteinExistence type="predicted"/>